<keyword evidence="5" id="KW-1185">Reference proteome</keyword>
<dbReference type="PROSITE" id="PS51375">
    <property type="entry name" value="PPR"/>
    <property type="match status" value="4"/>
</dbReference>
<evidence type="ECO:0000256" key="1">
    <source>
        <dbReference type="ARBA" id="ARBA00022737"/>
    </source>
</evidence>
<dbReference type="OrthoDB" id="424794at2759"/>
<name>A0A812NKM0_9DINO</name>
<dbReference type="AlphaFoldDB" id="A0A812NKM0"/>
<keyword evidence="1" id="KW-0677">Repeat</keyword>
<dbReference type="GO" id="GO:0003723">
    <property type="term" value="F:RNA binding"/>
    <property type="evidence" value="ECO:0007669"/>
    <property type="project" value="InterPro"/>
</dbReference>
<dbReference type="Proteomes" id="UP000601435">
    <property type="component" value="Unassembled WGS sequence"/>
</dbReference>
<dbReference type="InterPro" id="IPR006145">
    <property type="entry name" value="PsdUridine_synth_RsuA/RluA"/>
</dbReference>
<dbReference type="SUPFAM" id="SSF55120">
    <property type="entry name" value="Pseudouridine synthase"/>
    <property type="match status" value="1"/>
</dbReference>
<evidence type="ECO:0000313" key="5">
    <source>
        <dbReference type="Proteomes" id="UP000601435"/>
    </source>
</evidence>
<feature type="repeat" description="PPR" evidence="2">
    <location>
        <begin position="338"/>
        <end position="373"/>
    </location>
</feature>
<dbReference type="InterPro" id="IPR011990">
    <property type="entry name" value="TPR-like_helical_dom_sf"/>
</dbReference>
<dbReference type="GO" id="GO:0001522">
    <property type="term" value="P:pseudouridine synthesis"/>
    <property type="evidence" value="ECO:0007669"/>
    <property type="project" value="InterPro"/>
</dbReference>
<dbReference type="Pfam" id="PF01535">
    <property type="entry name" value="PPR"/>
    <property type="match status" value="1"/>
</dbReference>
<reference evidence="4" key="1">
    <citation type="submission" date="2021-02" db="EMBL/GenBank/DDBJ databases">
        <authorList>
            <person name="Dougan E. K."/>
            <person name="Rhodes N."/>
            <person name="Thang M."/>
            <person name="Chan C."/>
        </authorList>
    </citation>
    <scope>NUCLEOTIDE SEQUENCE</scope>
</reference>
<feature type="repeat" description="PPR" evidence="2">
    <location>
        <begin position="444"/>
        <end position="478"/>
    </location>
</feature>
<dbReference type="Gene3D" id="1.25.40.10">
    <property type="entry name" value="Tetratricopeptide repeat domain"/>
    <property type="match status" value="3"/>
</dbReference>
<accession>A0A812NKM0</accession>
<protein>
    <recommendedName>
        <fullName evidence="3">Pseudouridine synthase RsuA/RluA-like domain-containing protein</fullName>
    </recommendedName>
</protein>
<dbReference type="PANTHER" id="PTHR47447">
    <property type="entry name" value="OS03G0856100 PROTEIN"/>
    <property type="match status" value="1"/>
</dbReference>
<comment type="caution">
    <text evidence="4">The sequence shown here is derived from an EMBL/GenBank/DDBJ whole genome shotgun (WGS) entry which is preliminary data.</text>
</comment>
<dbReference type="Pfam" id="PF00849">
    <property type="entry name" value="PseudoU_synth_2"/>
    <property type="match status" value="1"/>
</dbReference>
<dbReference type="InterPro" id="IPR020103">
    <property type="entry name" value="PsdUridine_synth_cat_dom_sf"/>
</dbReference>
<evidence type="ECO:0000259" key="3">
    <source>
        <dbReference type="Pfam" id="PF00849"/>
    </source>
</evidence>
<organism evidence="4 5">
    <name type="scientific">Symbiodinium necroappetens</name>
    <dbReference type="NCBI Taxonomy" id="1628268"/>
    <lineage>
        <taxon>Eukaryota</taxon>
        <taxon>Sar</taxon>
        <taxon>Alveolata</taxon>
        <taxon>Dinophyceae</taxon>
        <taxon>Suessiales</taxon>
        <taxon>Symbiodiniaceae</taxon>
        <taxon>Symbiodinium</taxon>
    </lineage>
</organism>
<dbReference type="Pfam" id="PF13812">
    <property type="entry name" value="PPR_3"/>
    <property type="match status" value="2"/>
</dbReference>
<evidence type="ECO:0000256" key="2">
    <source>
        <dbReference type="PROSITE-ProRule" id="PRU00708"/>
    </source>
</evidence>
<gene>
    <name evidence="4" type="ORF">SNEC2469_LOCUS7467</name>
</gene>
<dbReference type="InterPro" id="IPR002885">
    <property type="entry name" value="PPR_rpt"/>
</dbReference>
<feature type="repeat" description="PPR" evidence="2">
    <location>
        <begin position="303"/>
        <end position="337"/>
    </location>
</feature>
<sequence>MTRRTSENDCADWRPGISANGAETIPPVVGHSFGFHSCCLDLVAIQANVRRCRWQEAVLLWHNALGTALWRQVLALVAGLPTRQLAADKFLGGVTEQLLTIYNAALLDYATNRNWQLALNIVSMMMPPVTPDVVNYNSLITTCLGSSSWQLAVHVLAHMPVSPDSISFSSAIRACEKSTCWKEAVALLLGMIEREMLPSGISCGSALNACKRSNRWQHMVTLLNLLQDIKAPPDGISYTATIAACATDSWQNSLSVFARMQKQQLLPDVISFSSAAHACGAHGYWEQALAICSSMRQFLLQPNAVLYSSLISACGATGEWQRAFALFAQMQAETLQIDVFACGAAINACTCEGAMWEEALRLLDSMLQATVRPNKVCCNAAISACDKGGQWQLALGFFRKLGKWTLHADAVSYGAAISACAQGHQWILALTLLDDMPAASTRRNTICYTSALSALDKAGHWQLVLLMLSQMSKEALQPTLASYGAAMSACDSASAGAWTSSLTLLHQVKSQRLMPTGMIAGSLAGAVQQGMGEDAALDVLAELRELWTEQCPQAACALHPADLAAVVGFGPGIVAAAKPSGERTEDLAESLAESLGCELTLVSRLDHPTSGVLPVALGSEDSAAANWLQAQFAGRMVRKEYLCLVEGPPLGAAGYCARIDAPLHTLKKGDQLRTEISSLGREAKTEYQVLARYRLDAATDPVLSLLSARPRTGRTHQIRVHMASIGAPIVGDLTYGRKQHSTAEAPLPAELEDVLSRLCQVN</sequence>
<dbReference type="GO" id="GO:0009982">
    <property type="term" value="F:pseudouridine synthase activity"/>
    <property type="evidence" value="ECO:0007669"/>
    <property type="project" value="InterPro"/>
</dbReference>
<feature type="repeat" description="PPR" evidence="2">
    <location>
        <begin position="164"/>
        <end position="198"/>
    </location>
</feature>
<dbReference type="Gene3D" id="3.30.2350.10">
    <property type="entry name" value="Pseudouridine synthase"/>
    <property type="match status" value="1"/>
</dbReference>
<dbReference type="EMBL" id="CAJNJA010012664">
    <property type="protein sequence ID" value="CAE7302159.1"/>
    <property type="molecule type" value="Genomic_DNA"/>
</dbReference>
<dbReference type="PANTHER" id="PTHR47447:SF17">
    <property type="entry name" value="OS12G0638900 PROTEIN"/>
    <property type="match status" value="1"/>
</dbReference>
<proteinExistence type="predicted"/>
<dbReference type="NCBIfam" id="TIGR00756">
    <property type="entry name" value="PPR"/>
    <property type="match status" value="1"/>
</dbReference>
<feature type="domain" description="Pseudouridine synthase RsuA/RluA-like" evidence="3">
    <location>
        <begin position="579"/>
        <end position="724"/>
    </location>
</feature>
<dbReference type="CDD" id="cd02869">
    <property type="entry name" value="PseudoU_synth_RluA_like"/>
    <property type="match status" value="1"/>
</dbReference>
<evidence type="ECO:0000313" key="4">
    <source>
        <dbReference type="EMBL" id="CAE7302159.1"/>
    </source>
</evidence>